<dbReference type="Proteomes" id="UP000789702">
    <property type="component" value="Unassembled WGS sequence"/>
</dbReference>
<evidence type="ECO:0000313" key="2">
    <source>
        <dbReference type="Proteomes" id="UP000789702"/>
    </source>
</evidence>
<keyword evidence="2" id="KW-1185">Reference proteome</keyword>
<proteinExistence type="predicted"/>
<protein>
    <submittedName>
        <fullName evidence="1">3016_t:CDS:1</fullName>
    </submittedName>
</protein>
<organism evidence="1 2">
    <name type="scientific">Dentiscutata heterogama</name>
    <dbReference type="NCBI Taxonomy" id="1316150"/>
    <lineage>
        <taxon>Eukaryota</taxon>
        <taxon>Fungi</taxon>
        <taxon>Fungi incertae sedis</taxon>
        <taxon>Mucoromycota</taxon>
        <taxon>Glomeromycotina</taxon>
        <taxon>Glomeromycetes</taxon>
        <taxon>Diversisporales</taxon>
        <taxon>Gigasporaceae</taxon>
        <taxon>Dentiscutata</taxon>
    </lineage>
</organism>
<comment type="caution">
    <text evidence="1">The sequence shown here is derived from an EMBL/GenBank/DDBJ whole genome shotgun (WGS) entry which is preliminary data.</text>
</comment>
<sequence length="183" mass="21383">MLMKHLPGYGYTMMLSGKDQGKEKYLYLYRKDKWTLRREYIFDVDITRPPYVVTFERKGRQLRGGKIVILDSITLIGYHTKPSNAYNETIRLLEQVYPKVLNDSGKNPVIILDDLNASFTTRWVPGFINKLSELRLICGIGDKQDTTVIPSGVKNRFKSYDRIIYQESNSHKIKDCKVYKFND</sequence>
<dbReference type="EMBL" id="CAJVPU010000494">
    <property type="protein sequence ID" value="CAG8452290.1"/>
    <property type="molecule type" value="Genomic_DNA"/>
</dbReference>
<accession>A0ACA9K4W8</accession>
<gene>
    <name evidence="1" type="ORF">DHETER_LOCUS891</name>
</gene>
<reference evidence="1" key="1">
    <citation type="submission" date="2021-06" db="EMBL/GenBank/DDBJ databases">
        <authorList>
            <person name="Kallberg Y."/>
            <person name="Tangrot J."/>
            <person name="Rosling A."/>
        </authorList>
    </citation>
    <scope>NUCLEOTIDE SEQUENCE</scope>
    <source>
        <strain evidence="1">IL203A</strain>
    </source>
</reference>
<name>A0ACA9K4W8_9GLOM</name>
<evidence type="ECO:0000313" key="1">
    <source>
        <dbReference type="EMBL" id="CAG8452290.1"/>
    </source>
</evidence>